<dbReference type="Proteomes" id="UP000245207">
    <property type="component" value="Unassembled WGS sequence"/>
</dbReference>
<comment type="caution">
    <text evidence="1">The sequence shown here is derived from an EMBL/GenBank/DDBJ whole genome shotgun (WGS) entry which is preliminary data.</text>
</comment>
<proteinExistence type="predicted"/>
<dbReference type="PANTHER" id="PTHR33144">
    <property type="entry name" value="OS10G0409366 PROTEIN-RELATED"/>
    <property type="match status" value="1"/>
</dbReference>
<dbReference type="EMBL" id="PKPP01011084">
    <property type="protein sequence ID" value="PWA44816.1"/>
    <property type="molecule type" value="Genomic_DNA"/>
</dbReference>
<dbReference type="OrthoDB" id="1913335at2759"/>
<gene>
    <name evidence="1" type="ORF">CTI12_AA522140</name>
</gene>
<reference evidence="1 2" key="1">
    <citation type="journal article" date="2018" name="Mol. Plant">
        <title>The genome of Artemisia annua provides insight into the evolution of Asteraceae family and artemisinin biosynthesis.</title>
        <authorList>
            <person name="Shen Q."/>
            <person name="Zhang L."/>
            <person name="Liao Z."/>
            <person name="Wang S."/>
            <person name="Yan T."/>
            <person name="Shi P."/>
            <person name="Liu M."/>
            <person name="Fu X."/>
            <person name="Pan Q."/>
            <person name="Wang Y."/>
            <person name="Lv Z."/>
            <person name="Lu X."/>
            <person name="Zhang F."/>
            <person name="Jiang W."/>
            <person name="Ma Y."/>
            <person name="Chen M."/>
            <person name="Hao X."/>
            <person name="Li L."/>
            <person name="Tang Y."/>
            <person name="Lv G."/>
            <person name="Zhou Y."/>
            <person name="Sun X."/>
            <person name="Brodelius P.E."/>
            <person name="Rose J.K.C."/>
            <person name="Tang K."/>
        </authorList>
    </citation>
    <scope>NUCLEOTIDE SEQUENCE [LARGE SCALE GENOMIC DNA]</scope>
    <source>
        <strain evidence="2">cv. Huhao1</strain>
        <tissue evidence="1">Leaf</tissue>
    </source>
</reference>
<evidence type="ECO:0000313" key="2">
    <source>
        <dbReference type="Proteomes" id="UP000245207"/>
    </source>
</evidence>
<dbReference type="InterPro" id="IPR004252">
    <property type="entry name" value="Probable_transposase_24"/>
</dbReference>
<name>A0A2U1L745_ARTAN</name>
<sequence>MNDPQQGPPKRVRGHTRKQAIWDFEPDERFTVTFDEYVQPIGKEGKELTSFLGTVAKMSQHLEISIKDWRKIPQDKKDDLWSIVKEKFEFAPVETEEIKLWVMADINRKWKTWKYELKKRSFDSSLTIDEIVAAQTDSRVDKEDFRKLVTHWFCEETQVIQFFVEKKKAIRSKSNEPHVLGTKSFARLADEEKKKDKDGVRPSRGKLYILSRTRGKNGSIVNENAAKVIDKIKVIASDTSTSTSSTSTVIVDWNNDDLARVKGKERGDYTQCAGPKIRMPKSKRSRVSQVPMLKARINELEDEVKEMKENQAVILQFMANYKNQNPNGEFSNVLNSTKQR</sequence>
<dbReference type="STRING" id="35608.A0A2U1L745"/>
<accession>A0A2U1L745</accession>
<keyword evidence="2" id="KW-1185">Reference proteome</keyword>
<protein>
    <recommendedName>
        <fullName evidence="3">Transposase, Ptta/En/Spm</fullName>
    </recommendedName>
</protein>
<dbReference type="AlphaFoldDB" id="A0A2U1L745"/>
<evidence type="ECO:0008006" key="3">
    <source>
        <dbReference type="Google" id="ProtNLM"/>
    </source>
</evidence>
<dbReference type="PANTHER" id="PTHR33144:SF50">
    <property type="entry name" value="OS03G0714750 PROTEIN"/>
    <property type="match status" value="1"/>
</dbReference>
<organism evidence="1 2">
    <name type="scientific">Artemisia annua</name>
    <name type="common">Sweet wormwood</name>
    <dbReference type="NCBI Taxonomy" id="35608"/>
    <lineage>
        <taxon>Eukaryota</taxon>
        <taxon>Viridiplantae</taxon>
        <taxon>Streptophyta</taxon>
        <taxon>Embryophyta</taxon>
        <taxon>Tracheophyta</taxon>
        <taxon>Spermatophyta</taxon>
        <taxon>Magnoliopsida</taxon>
        <taxon>eudicotyledons</taxon>
        <taxon>Gunneridae</taxon>
        <taxon>Pentapetalae</taxon>
        <taxon>asterids</taxon>
        <taxon>campanulids</taxon>
        <taxon>Asterales</taxon>
        <taxon>Asteraceae</taxon>
        <taxon>Asteroideae</taxon>
        <taxon>Anthemideae</taxon>
        <taxon>Artemisiinae</taxon>
        <taxon>Artemisia</taxon>
    </lineage>
</organism>
<dbReference type="Pfam" id="PF03004">
    <property type="entry name" value="Transposase_24"/>
    <property type="match status" value="1"/>
</dbReference>
<evidence type="ECO:0000313" key="1">
    <source>
        <dbReference type="EMBL" id="PWA44816.1"/>
    </source>
</evidence>